<dbReference type="EC" id="2.7.13.3" evidence="3"/>
<keyword evidence="6 13" id="KW-0418">Kinase</keyword>
<dbReference type="OrthoDB" id="8552871at2"/>
<dbReference type="SUPFAM" id="SSF55874">
    <property type="entry name" value="ATPase domain of HSP90 chaperone/DNA topoisomerase II/histidine kinase"/>
    <property type="match status" value="1"/>
</dbReference>
<comment type="subcellular location">
    <subcellularLocation>
        <location evidence="2">Cell inner membrane</location>
        <topology evidence="2">Multi-pass membrane protein</topology>
    </subcellularLocation>
</comment>
<reference evidence="13 14" key="1">
    <citation type="submission" date="2010-03" db="EMBL/GenBank/DDBJ databases">
        <title>Complete sequence of Sideroxydans lithotrophicus ES-1.</title>
        <authorList>
            <consortium name="US DOE Joint Genome Institute"/>
            <person name="Lucas S."/>
            <person name="Copeland A."/>
            <person name="Lapidus A."/>
            <person name="Cheng J.-F."/>
            <person name="Bruce D."/>
            <person name="Goodwin L."/>
            <person name="Pitluck S."/>
            <person name="Munk A.C."/>
            <person name="Detter J.C."/>
            <person name="Han C."/>
            <person name="Tapia R."/>
            <person name="Larimer F."/>
            <person name="Land M."/>
            <person name="Hauser L."/>
            <person name="Kyrpides N."/>
            <person name="Ivanova N."/>
            <person name="Emerson D."/>
            <person name="Woyke T."/>
        </authorList>
    </citation>
    <scope>NUCLEOTIDE SEQUENCE [LARGE SCALE GENOMIC DNA]</scope>
    <source>
        <strain evidence="13 14">ES-1</strain>
    </source>
</reference>
<comment type="catalytic activity">
    <reaction evidence="1">
        <text>ATP + protein L-histidine = ADP + protein N-phospho-L-histidine.</text>
        <dbReference type="EC" id="2.7.13.3"/>
    </reaction>
</comment>
<dbReference type="InterPro" id="IPR003661">
    <property type="entry name" value="HisK_dim/P_dom"/>
</dbReference>
<evidence type="ECO:0000259" key="11">
    <source>
        <dbReference type="PROSITE" id="PS50112"/>
    </source>
</evidence>
<evidence type="ECO:0000256" key="7">
    <source>
        <dbReference type="ARBA" id="ARBA00023136"/>
    </source>
</evidence>
<feature type="domain" description="PAS" evidence="11">
    <location>
        <begin position="410"/>
        <end position="455"/>
    </location>
</feature>
<dbReference type="InterPro" id="IPR013767">
    <property type="entry name" value="PAS_fold"/>
</dbReference>
<dbReference type="SMART" id="SM00091">
    <property type="entry name" value="PAS"/>
    <property type="match status" value="3"/>
</dbReference>
<dbReference type="InterPro" id="IPR050351">
    <property type="entry name" value="BphY/WalK/GraS-like"/>
</dbReference>
<accession>D5CRH8</accession>
<dbReference type="Pfam" id="PF17159">
    <property type="entry name" value="MASE3"/>
    <property type="match status" value="1"/>
</dbReference>
<feature type="domain" description="PAC" evidence="12">
    <location>
        <begin position="795"/>
        <end position="848"/>
    </location>
</feature>
<dbReference type="InterPro" id="IPR005467">
    <property type="entry name" value="His_kinase_dom"/>
</dbReference>
<feature type="transmembrane region" description="Helical" evidence="9">
    <location>
        <begin position="12"/>
        <end position="34"/>
    </location>
</feature>
<evidence type="ECO:0000313" key="14">
    <source>
        <dbReference type="Proteomes" id="UP000001625"/>
    </source>
</evidence>
<sequence length="1095" mass="123648">MSSSNATLRHMIWFLSALTVLFVVVWQAPAFYVVEGLANYLPLHMFAETFSIVVSMMVFGVAWNVYSKERPGNIVILACALLAVGLIDFAHMLSFKGMPEFITPSSPEKAINLWLSARLIAALALLTTVLRPWRPLQDSYTRYWLLAGSLAIATTVIWWGLAYPQDWPHTFIAGQGLTSFKIGAEYTIIAALTVPAAMFYLRARQPQPYDAASLFAASVITILSELSFTLYSDVSDVFNLLGHLYKIVAYIFIYRAVFMGSVREPFQRLDTEFTENKRIAQELHAASLYTRSLIEASLDPLVTISAEGKVTDVNKATEVVTGRSRSELIGTDFSDYFTEPGRAREGYRQVFQQGFVTDYPLAIRRKDGHITDVLYNAGVYRNETGEVLGVFAAARDITERKRAELKLRESEQAFRMLAENSPDVIVRYDREGRRTYVNPEFERVNHLSAEQVYGKKPLELSTELKPRADEFTGKLMQAMESGTVTKVDMDWIGNDGKLICWFVRVVPEFDAGGDVVSALTIWSDISDRKRAEQELQEQDRHSQSLLRLSRNLERSQAYSEVVNAARSEVREILGYQNLWTYLLSDDRKYFTALVASGPESDTVMSEEGTARLTIEGDRMLEEIAEAKEIVIVADARTDERVNKEIVAQLGNRTIVNVPIALFDRHLGTVGMGTFGDEGVRIPSVSEQKYLMALASHMAAAIDRIHLLAERKKAEKELRELNNDFVTLLENTGDFIYFKDKDGRFRFCSQTLASVTGHRNWRDMIGKHDLEVFPADTARIYYEEELPIFQEGKPLLNKTNPYYDDKGRQGWVNTNKWPVFSDDKKSVIGIFGISRDVTELKQAEDRIMALNRDLERRVAERTAQLEVANKELEAFSYSVSHDLRTPLRAIDGFSHILQEDYAGKLDDEGKRLLKVVRDNANRMGLLIDDILKFSRAGRIEISFSEIDMEKLAHEVFDELRLAIAGGGLEMDIGHIPSARGDRAMMHQVFVNLLSNAIKFSRNREPARIEVGATTGSDETIYHVKDNGAGFDMQYVDKLFGVFQRLHSMEEFEGTGIGLAIVKRIITRHGGRVWAEGKINEGATIYFALPAKIAERG</sequence>
<dbReference type="GO" id="GO:0007234">
    <property type="term" value="P:osmosensory signaling via phosphorelay pathway"/>
    <property type="evidence" value="ECO:0007669"/>
    <property type="project" value="TreeGrafter"/>
</dbReference>
<feature type="domain" description="PAC" evidence="12">
    <location>
        <begin position="485"/>
        <end position="537"/>
    </location>
</feature>
<dbReference type="FunFam" id="1.10.287.130:FF:000070">
    <property type="entry name" value="Histidine kinase sensor protein"/>
    <property type="match status" value="1"/>
</dbReference>
<evidence type="ECO:0000256" key="9">
    <source>
        <dbReference type="SAM" id="Phobius"/>
    </source>
</evidence>
<dbReference type="InterPro" id="IPR003594">
    <property type="entry name" value="HATPase_dom"/>
</dbReference>
<dbReference type="Pfam" id="PF13185">
    <property type="entry name" value="GAF_2"/>
    <property type="match status" value="1"/>
</dbReference>
<dbReference type="GO" id="GO:0000156">
    <property type="term" value="F:phosphorelay response regulator activity"/>
    <property type="evidence" value="ECO:0007669"/>
    <property type="project" value="TreeGrafter"/>
</dbReference>
<dbReference type="CDD" id="cd16921">
    <property type="entry name" value="HATPase_FilI-like"/>
    <property type="match status" value="1"/>
</dbReference>
<dbReference type="Gene3D" id="3.30.565.10">
    <property type="entry name" value="Histidine kinase-like ATPase, C-terminal domain"/>
    <property type="match status" value="1"/>
</dbReference>
<dbReference type="PROSITE" id="PS50112">
    <property type="entry name" value="PAS"/>
    <property type="match status" value="2"/>
</dbReference>
<dbReference type="InterPro" id="IPR036097">
    <property type="entry name" value="HisK_dim/P_sf"/>
</dbReference>
<dbReference type="Gene3D" id="3.30.450.20">
    <property type="entry name" value="PAS domain"/>
    <property type="match status" value="3"/>
</dbReference>
<dbReference type="PROSITE" id="PS50113">
    <property type="entry name" value="PAC"/>
    <property type="match status" value="3"/>
</dbReference>
<proteinExistence type="predicted"/>
<evidence type="ECO:0000259" key="12">
    <source>
        <dbReference type="PROSITE" id="PS50113"/>
    </source>
</evidence>
<evidence type="ECO:0000256" key="1">
    <source>
        <dbReference type="ARBA" id="ARBA00000085"/>
    </source>
</evidence>
<keyword evidence="9" id="KW-0812">Transmembrane</keyword>
<protein>
    <recommendedName>
        <fullName evidence="3">histidine kinase</fullName>
        <ecNumber evidence="3">2.7.13.3</ecNumber>
    </recommendedName>
</protein>
<gene>
    <name evidence="13" type="ordered locus">Slit_1327</name>
</gene>
<dbReference type="InterPro" id="IPR029016">
    <property type="entry name" value="GAF-like_dom_sf"/>
</dbReference>
<dbReference type="InterPro" id="IPR013656">
    <property type="entry name" value="PAS_4"/>
</dbReference>
<dbReference type="CDD" id="cd00082">
    <property type="entry name" value="HisKA"/>
    <property type="match status" value="1"/>
</dbReference>
<dbReference type="eggNOG" id="COG2203">
    <property type="taxonomic scope" value="Bacteria"/>
</dbReference>
<dbReference type="SUPFAM" id="SSF55785">
    <property type="entry name" value="PYP-like sensor domain (PAS domain)"/>
    <property type="match status" value="3"/>
</dbReference>
<feature type="coiled-coil region" evidence="8">
    <location>
        <begin position="703"/>
        <end position="730"/>
    </location>
</feature>
<dbReference type="HOGENOM" id="CLU_293345_0_0_4"/>
<keyword evidence="4" id="KW-0597">Phosphoprotein</keyword>
<dbReference type="InterPro" id="IPR000014">
    <property type="entry name" value="PAS"/>
</dbReference>
<dbReference type="Pfam" id="PF00989">
    <property type="entry name" value="PAS"/>
    <property type="match status" value="1"/>
</dbReference>
<dbReference type="PANTHER" id="PTHR42878:SF15">
    <property type="entry name" value="BACTERIOPHYTOCHROME"/>
    <property type="match status" value="1"/>
</dbReference>
<feature type="transmembrane region" description="Helical" evidence="9">
    <location>
        <begin position="143"/>
        <end position="162"/>
    </location>
</feature>
<evidence type="ECO:0000313" key="13">
    <source>
        <dbReference type="EMBL" id="ADE11564.1"/>
    </source>
</evidence>
<dbReference type="PANTHER" id="PTHR42878">
    <property type="entry name" value="TWO-COMPONENT HISTIDINE KINASE"/>
    <property type="match status" value="1"/>
</dbReference>
<keyword evidence="14" id="KW-1185">Reference proteome</keyword>
<dbReference type="SMART" id="SM00387">
    <property type="entry name" value="HATPase_c"/>
    <property type="match status" value="1"/>
</dbReference>
<dbReference type="eggNOG" id="COG4251">
    <property type="taxonomic scope" value="Bacteria"/>
</dbReference>
<evidence type="ECO:0000256" key="4">
    <source>
        <dbReference type="ARBA" id="ARBA00022553"/>
    </source>
</evidence>
<feature type="domain" description="Histidine kinase" evidence="10">
    <location>
        <begin position="877"/>
        <end position="1091"/>
    </location>
</feature>
<dbReference type="GO" id="GO:0005886">
    <property type="term" value="C:plasma membrane"/>
    <property type="evidence" value="ECO:0007669"/>
    <property type="project" value="UniProtKB-SubCell"/>
</dbReference>
<dbReference type="Gene3D" id="1.10.287.130">
    <property type="match status" value="1"/>
</dbReference>
<dbReference type="InterPro" id="IPR001610">
    <property type="entry name" value="PAC"/>
</dbReference>
<dbReference type="PRINTS" id="PR00344">
    <property type="entry name" value="BCTRLSENSOR"/>
</dbReference>
<keyword evidence="9" id="KW-1133">Transmembrane helix</keyword>
<dbReference type="InterPro" id="IPR035965">
    <property type="entry name" value="PAS-like_dom_sf"/>
</dbReference>
<dbReference type="GO" id="GO:0030295">
    <property type="term" value="F:protein kinase activator activity"/>
    <property type="evidence" value="ECO:0007669"/>
    <property type="project" value="TreeGrafter"/>
</dbReference>
<dbReference type="AlphaFoldDB" id="D5CRH8"/>
<feature type="transmembrane region" description="Helical" evidence="9">
    <location>
        <begin position="182"/>
        <end position="201"/>
    </location>
</feature>
<keyword evidence="5" id="KW-0808">Transferase</keyword>
<dbReference type="SMART" id="SM00065">
    <property type="entry name" value="GAF"/>
    <property type="match status" value="1"/>
</dbReference>
<dbReference type="InterPro" id="IPR000700">
    <property type="entry name" value="PAS-assoc_C"/>
</dbReference>
<feature type="transmembrane region" description="Helical" evidence="9">
    <location>
        <begin position="73"/>
        <end position="93"/>
    </location>
</feature>
<dbReference type="Pfam" id="PF08448">
    <property type="entry name" value="PAS_4"/>
    <property type="match status" value="2"/>
</dbReference>
<feature type="domain" description="PAS" evidence="11">
    <location>
        <begin position="286"/>
        <end position="340"/>
    </location>
</feature>
<feature type="transmembrane region" description="Helical" evidence="9">
    <location>
        <begin position="46"/>
        <end position="66"/>
    </location>
</feature>
<dbReference type="STRING" id="580332.Slit_1327"/>
<feature type="coiled-coil region" evidence="8">
    <location>
        <begin position="832"/>
        <end position="870"/>
    </location>
</feature>
<name>D5CRH8_SIDLE</name>
<dbReference type="InterPro" id="IPR004358">
    <property type="entry name" value="Sig_transdc_His_kin-like_C"/>
</dbReference>
<feature type="transmembrane region" description="Helical" evidence="9">
    <location>
        <begin position="237"/>
        <end position="258"/>
    </location>
</feature>
<dbReference type="SMART" id="SM00086">
    <property type="entry name" value="PAC"/>
    <property type="match status" value="3"/>
</dbReference>
<dbReference type="GO" id="GO:0006355">
    <property type="term" value="P:regulation of DNA-templated transcription"/>
    <property type="evidence" value="ECO:0007669"/>
    <property type="project" value="InterPro"/>
</dbReference>
<dbReference type="InterPro" id="IPR003018">
    <property type="entry name" value="GAF"/>
</dbReference>
<dbReference type="Pfam" id="PF02518">
    <property type="entry name" value="HATPase_c"/>
    <property type="match status" value="1"/>
</dbReference>
<dbReference type="PROSITE" id="PS50109">
    <property type="entry name" value="HIS_KIN"/>
    <property type="match status" value="1"/>
</dbReference>
<evidence type="ECO:0000256" key="8">
    <source>
        <dbReference type="SAM" id="Coils"/>
    </source>
</evidence>
<dbReference type="SMART" id="SM00388">
    <property type="entry name" value="HisKA"/>
    <property type="match status" value="1"/>
</dbReference>
<evidence type="ECO:0000256" key="2">
    <source>
        <dbReference type="ARBA" id="ARBA00004429"/>
    </source>
</evidence>
<dbReference type="SUPFAM" id="SSF55781">
    <property type="entry name" value="GAF domain-like"/>
    <property type="match status" value="1"/>
</dbReference>
<dbReference type="InterPro" id="IPR033425">
    <property type="entry name" value="MASE3"/>
</dbReference>
<organism evidence="13 14">
    <name type="scientific">Sideroxydans lithotrophicus (strain ES-1)</name>
    <dbReference type="NCBI Taxonomy" id="580332"/>
    <lineage>
        <taxon>Bacteria</taxon>
        <taxon>Pseudomonadati</taxon>
        <taxon>Pseudomonadota</taxon>
        <taxon>Betaproteobacteria</taxon>
        <taxon>Nitrosomonadales</taxon>
        <taxon>Gallionellaceae</taxon>
        <taxon>Sideroxydans</taxon>
    </lineage>
</organism>
<dbReference type="Pfam" id="PF00512">
    <property type="entry name" value="HisKA"/>
    <property type="match status" value="1"/>
</dbReference>
<evidence type="ECO:0000256" key="3">
    <source>
        <dbReference type="ARBA" id="ARBA00012438"/>
    </source>
</evidence>
<evidence type="ECO:0000259" key="10">
    <source>
        <dbReference type="PROSITE" id="PS50109"/>
    </source>
</evidence>
<evidence type="ECO:0000256" key="6">
    <source>
        <dbReference type="ARBA" id="ARBA00022777"/>
    </source>
</evidence>
<dbReference type="EMBL" id="CP001965">
    <property type="protein sequence ID" value="ADE11564.1"/>
    <property type="molecule type" value="Genomic_DNA"/>
</dbReference>
<dbReference type="SUPFAM" id="SSF47384">
    <property type="entry name" value="Homodimeric domain of signal transducing histidine kinase"/>
    <property type="match status" value="1"/>
</dbReference>
<feature type="transmembrane region" description="Helical" evidence="9">
    <location>
        <begin position="113"/>
        <end position="131"/>
    </location>
</feature>
<feature type="domain" description="PAC" evidence="12">
    <location>
        <begin position="357"/>
        <end position="409"/>
    </location>
</feature>
<dbReference type="NCBIfam" id="TIGR00229">
    <property type="entry name" value="sensory_box"/>
    <property type="match status" value="3"/>
</dbReference>
<dbReference type="eggNOG" id="COG3829">
    <property type="taxonomic scope" value="Bacteria"/>
</dbReference>
<dbReference type="GO" id="GO:0000155">
    <property type="term" value="F:phosphorelay sensor kinase activity"/>
    <property type="evidence" value="ECO:0007669"/>
    <property type="project" value="InterPro"/>
</dbReference>
<dbReference type="CDD" id="cd00130">
    <property type="entry name" value="PAS"/>
    <property type="match status" value="3"/>
</dbReference>
<dbReference type="KEGG" id="slt:Slit_1327"/>
<dbReference type="FunFam" id="3.30.565.10:FF:000006">
    <property type="entry name" value="Sensor histidine kinase WalK"/>
    <property type="match status" value="1"/>
</dbReference>
<dbReference type="Proteomes" id="UP000001625">
    <property type="component" value="Chromosome"/>
</dbReference>
<keyword evidence="8" id="KW-0175">Coiled coil</keyword>
<keyword evidence="7 9" id="KW-0472">Membrane</keyword>
<dbReference type="Gene3D" id="3.30.450.40">
    <property type="match status" value="1"/>
</dbReference>
<dbReference type="InterPro" id="IPR036890">
    <property type="entry name" value="HATPase_C_sf"/>
</dbReference>
<evidence type="ECO:0000256" key="5">
    <source>
        <dbReference type="ARBA" id="ARBA00022679"/>
    </source>
</evidence>
<dbReference type="RefSeq" id="WP_013029462.1">
    <property type="nucleotide sequence ID" value="NC_013959.1"/>
</dbReference>